<dbReference type="SUPFAM" id="SSF48179">
    <property type="entry name" value="6-phosphogluconate dehydrogenase C-terminal domain-like"/>
    <property type="match status" value="1"/>
</dbReference>
<dbReference type="InterPro" id="IPR008927">
    <property type="entry name" value="6-PGluconate_DH-like_C_sf"/>
</dbReference>
<dbReference type="GO" id="GO:0004735">
    <property type="term" value="F:pyrroline-5-carboxylate reductase activity"/>
    <property type="evidence" value="ECO:0007669"/>
    <property type="project" value="UniProtKB-EC"/>
</dbReference>
<dbReference type="PANTHER" id="PTHR11645">
    <property type="entry name" value="PYRROLINE-5-CARBOXYLATE REDUCTASE"/>
    <property type="match status" value="1"/>
</dbReference>
<organism evidence="6 7">
    <name type="scientific">Thermosulfidibacter takaii (strain DSM 17441 / JCM 13301 / NBRC 103674 / ABI70S6)</name>
    <dbReference type="NCBI Taxonomy" id="1298851"/>
    <lineage>
        <taxon>Bacteria</taxon>
        <taxon>Pseudomonadati</taxon>
        <taxon>Thermosulfidibacterota</taxon>
        <taxon>Thermosulfidibacteria</taxon>
        <taxon>Thermosulfidibacterales</taxon>
        <taxon>Thermosulfidibacteraceae</taxon>
    </lineage>
</organism>
<protein>
    <submittedName>
        <fullName evidence="6">Pyrroline-5-carboxylate reductase</fullName>
        <ecNumber evidence="6">1.5.1.2</ecNumber>
    </submittedName>
</protein>
<feature type="domain" description="Pyrroline-5-carboxylate reductase catalytic N-terminal" evidence="4">
    <location>
        <begin position="3"/>
        <end position="93"/>
    </location>
</feature>
<keyword evidence="7" id="KW-1185">Reference proteome</keyword>
<dbReference type="GO" id="GO:0055129">
    <property type="term" value="P:L-proline biosynthetic process"/>
    <property type="evidence" value="ECO:0007669"/>
    <property type="project" value="TreeGrafter"/>
</dbReference>
<proteinExistence type="inferred from homology"/>
<dbReference type="PIRSF" id="PIRSF000193">
    <property type="entry name" value="Pyrrol-5-carb_rd"/>
    <property type="match status" value="1"/>
</dbReference>
<comment type="similarity">
    <text evidence="1">Belongs to the pyrroline-5-carboxylate reductase family.</text>
</comment>
<feature type="domain" description="Pyrroline-5-carboxylate reductase dimerisation" evidence="5">
    <location>
        <begin position="161"/>
        <end position="220"/>
    </location>
</feature>
<evidence type="ECO:0000256" key="2">
    <source>
        <dbReference type="ARBA" id="ARBA00022857"/>
    </source>
</evidence>
<keyword evidence="2" id="KW-0521">NADP</keyword>
<keyword evidence="3 6" id="KW-0560">Oxidoreductase</keyword>
<evidence type="ECO:0000256" key="3">
    <source>
        <dbReference type="ARBA" id="ARBA00023002"/>
    </source>
</evidence>
<evidence type="ECO:0000313" key="6">
    <source>
        <dbReference type="EMBL" id="BAT72485.1"/>
    </source>
</evidence>
<evidence type="ECO:0000256" key="1">
    <source>
        <dbReference type="ARBA" id="ARBA00005525"/>
    </source>
</evidence>
<dbReference type="AlphaFoldDB" id="A0A0S3QVZ1"/>
<sequence length="259" mass="29481">MQRIGFIGAGRATRIILGGIKRRLGSLPEVYVTDKSSEALLGIKRLYEEVKILDNPKEVAERAELLFLSVPYTVLEDAIRDVRDALNRDTTVIYPGPKYTLEDISKMLDGHKKIVRMIPNAPSIINKGYNPVVFSPTFSKTEKERILNFLSLLGKCVETQEKLLEAYVVTTAMSPTYFWFQFIELKNIAVKLGIPEEDAKKAIRETIKGAVDLLFNEHFSEEEVLDLVPAKPFAKDEETIKQLFHKNISRVYNKIKPTH</sequence>
<dbReference type="InterPro" id="IPR000304">
    <property type="entry name" value="Pyrroline-COOH_reductase"/>
</dbReference>
<dbReference type="Proteomes" id="UP000063234">
    <property type="component" value="Chromosome"/>
</dbReference>
<dbReference type="Pfam" id="PF03807">
    <property type="entry name" value="F420_oxidored"/>
    <property type="match status" value="1"/>
</dbReference>
<dbReference type="InterPro" id="IPR036291">
    <property type="entry name" value="NAD(P)-bd_dom_sf"/>
</dbReference>
<name>A0A0S3QVZ1_THET7</name>
<dbReference type="OrthoDB" id="9805754at2"/>
<dbReference type="InterPro" id="IPR029036">
    <property type="entry name" value="P5CR_dimer"/>
</dbReference>
<dbReference type="EMBL" id="AP013035">
    <property type="protein sequence ID" value="BAT72485.1"/>
    <property type="molecule type" value="Genomic_DNA"/>
</dbReference>
<evidence type="ECO:0000259" key="4">
    <source>
        <dbReference type="Pfam" id="PF03807"/>
    </source>
</evidence>
<dbReference type="Gene3D" id="1.10.3730.10">
    <property type="entry name" value="ProC C-terminal domain-like"/>
    <property type="match status" value="1"/>
</dbReference>
<evidence type="ECO:0000313" key="7">
    <source>
        <dbReference type="Proteomes" id="UP000063234"/>
    </source>
</evidence>
<evidence type="ECO:0000259" key="5">
    <source>
        <dbReference type="Pfam" id="PF14748"/>
    </source>
</evidence>
<dbReference type="Gene3D" id="3.40.50.720">
    <property type="entry name" value="NAD(P)-binding Rossmann-like Domain"/>
    <property type="match status" value="1"/>
</dbReference>
<reference evidence="7" key="1">
    <citation type="journal article" date="2018" name="Science">
        <title>A primordial and reversible TCA cycle in a facultatively chemolithoautotrophic thermophile.</title>
        <authorList>
            <person name="Nunoura T."/>
            <person name="Chikaraishi Y."/>
            <person name="Izaki R."/>
            <person name="Suwa T."/>
            <person name="Sato T."/>
            <person name="Harada T."/>
            <person name="Mori K."/>
            <person name="Kato Y."/>
            <person name="Miyazaki M."/>
            <person name="Shimamura S."/>
            <person name="Yanagawa K."/>
            <person name="Shuto A."/>
            <person name="Ohkouchi N."/>
            <person name="Fujita N."/>
            <person name="Takaki Y."/>
            <person name="Atomi H."/>
            <person name="Takai K."/>
        </authorList>
    </citation>
    <scope>NUCLEOTIDE SEQUENCE [LARGE SCALE GENOMIC DNA]</scope>
    <source>
        <strain evidence="7">DSM 17441 / JCM 13301 / NBRC 103674 / ABI70S6</strain>
    </source>
</reference>
<dbReference type="RefSeq" id="WP_068550651.1">
    <property type="nucleotide sequence ID" value="NZ_AP013035.1"/>
</dbReference>
<accession>A0A0S3QVZ1</accession>
<dbReference type="InterPro" id="IPR028939">
    <property type="entry name" value="P5C_Rdtase_cat_N"/>
</dbReference>
<dbReference type="STRING" id="1298851.TST_1701"/>
<dbReference type="Pfam" id="PF14748">
    <property type="entry name" value="P5CR_dimer"/>
    <property type="match status" value="1"/>
</dbReference>
<dbReference type="EC" id="1.5.1.2" evidence="6"/>
<dbReference type="KEGG" id="ttk:TST_1701"/>
<gene>
    <name evidence="6" type="ORF">TST_1701</name>
</gene>
<dbReference type="PANTHER" id="PTHR11645:SF0">
    <property type="entry name" value="PYRROLINE-5-CARBOXYLATE REDUCTASE 3"/>
    <property type="match status" value="1"/>
</dbReference>
<dbReference type="SUPFAM" id="SSF51735">
    <property type="entry name" value="NAD(P)-binding Rossmann-fold domains"/>
    <property type="match status" value="1"/>
</dbReference>